<evidence type="ECO:0000313" key="10">
    <source>
        <dbReference type="EMBL" id="TWT79455.1"/>
    </source>
</evidence>
<dbReference type="Proteomes" id="UP000315010">
    <property type="component" value="Unassembled WGS sequence"/>
</dbReference>
<evidence type="ECO:0000256" key="2">
    <source>
        <dbReference type="ARBA" id="ARBA00008779"/>
    </source>
</evidence>
<dbReference type="InterPro" id="IPR050738">
    <property type="entry name" value="Sulfatase"/>
</dbReference>
<feature type="signal peptide" evidence="8">
    <location>
        <begin position="1"/>
        <end position="30"/>
    </location>
</feature>
<dbReference type="AlphaFoldDB" id="A0A5C5YWR6"/>
<comment type="cofactor">
    <cofactor evidence="1">
        <name>Ca(2+)</name>
        <dbReference type="ChEBI" id="CHEBI:29108"/>
    </cofactor>
</comment>
<protein>
    <submittedName>
        <fullName evidence="10">Arylsulfatase</fullName>
        <ecNumber evidence="10">3.1.6.1</ecNumber>
    </submittedName>
</protein>
<evidence type="ECO:0000256" key="5">
    <source>
        <dbReference type="ARBA" id="ARBA00022801"/>
    </source>
</evidence>
<evidence type="ECO:0000256" key="7">
    <source>
        <dbReference type="SAM" id="Coils"/>
    </source>
</evidence>
<comment type="similarity">
    <text evidence="2">Belongs to the sulfatase family.</text>
</comment>
<evidence type="ECO:0000256" key="3">
    <source>
        <dbReference type="ARBA" id="ARBA00022723"/>
    </source>
</evidence>
<dbReference type="PROSITE" id="PS00149">
    <property type="entry name" value="SULFATASE_2"/>
    <property type="match status" value="1"/>
</dbReference>
<keyword evidence="5 10" id="KW-0378">Hydrolase</keyword>
<keyword evidence="3" id="KW-0479">Metal-binding</keyword>
<evidence type="ECO:0000256" key="4">
    <source>
        <dbReference type="ARBA" id="ARBA00022729"/>
    </source>
</evidence>
<reference evidence="10 11" key="1">
    <citation type="submission" date="2019-02" db="EMBL/GenBank/DDBJ databases">
        <title>Deep-cultivation of Planctomycetes and their phenomic and genomic characterization uncovers novel biology.</title>
        <authorList>
            <person name="Wiegand S."/>
            <person name="Jogler M."/>
            <person name="Boedeker C."/>
            <person name="Pinto D."/>
            <person name="Vollmers J."/>
            <person name="Rivas-Marin E."/>
            <person name="Kohn T."/>
            <person name="Peeters S.H."/>
            <person name="Heuer A."/>
            <person name="Rast P."/>
            <person name="Oberbeckmann S."/>
            <person name="Bunk B."/>
            <person name="Jeske O."/>
            <person name="Meyerdierks A."/>
            <person name="Storesund J.E."/>
            <person name="Kallscheuer N."/>
            <person name="Luecker S."/>
            <person name="Lage O.M."/>
            <person name="Pohl T."/>
            <person name="Merkel B.J."/>
            <person name="Hornburger P."/>
            <person name="Mueller R.-W."/>
            <person name="Bruemmer F."/>
            <person name="Labrenz M."/>
            <person name="Spormann A.M."/>
            <person name="Op Den Camp H."/>
            <person name="Overmann J."/>
            <person name="Amann R."/>
            <person name="Jetten M.S.M."/>
            <person name="Mascher T."/>
            <person name="Medema M.H."/>
            <person name="Devos D.P."/>
            <person name="Kaster A.-K."/>
            <person name="Ovreas L."/>
            <person name="Rohde M."/>
            <person name="Galperin M.Y."/>
            <person name="Jogler C."/>
        </authorList>
    </citation>
    <scope>NUCLEOTIDE SEQUENCE [LARGE SCALE GENOMIC DNA]</scope>
    <source>
        <strain evidence="10 11">CA13</strain>
    </source>
</reference>
<dbReference type="InterPro" id="IPR000917">
    <property type="entry name" value="Sulfatase_N"/>
</dbReference>
<evidence type="ECO:0000256" key="6">
    <source>
        <dbReference type="ARBA" id="ARBA00022837"/>
    </source>
</evidence>
<evidence type="ECO:0000259" key="9">
    <source>
        <dbReference type="Pfam" id="PF00884"/>
    </source>
</evidence>
<feature type="domain" description="Sulfatase N-terminal" evidence="9">
    <location>
        <begin position="34"/>
        <end position="390"/>
    </location>
</feature>
<dbReference type="InterPro" id="IPR017850">
    <property type="entry name" value="Alkaline_phosphatase_core_sf"/>
</dbReference>
<dbReference type="Gene3D" id="3.40.720.10">
    <property type="entry name" value="Alkaline Phosphatase, subunit A"/>
    <property type="match status" value="1"/>
</dbReference>
<comment type="caution">
    <text evidence="10">The sequence shown here is derived from an EMBL/GenBank/DDBJ whole genome shotgun (WGS) entry which is preliminary data.</text>
</comment>
<keyword evidence="11" id="KW-1185">Reference proteome</keyword>
<gene>
    <name evidence="10" type="ORF">CA13_08560</name>
</gene>
<keyword evidence="7" id="KW-0175">Coiled coil</keyword>
<accession>A0A5C5YWR6</accession>
<dbReference type="CDD" id="cd16155">
    <property type="entry name" value="sulfatase_like"/>
    <property type="match status" value="1"/>
</dbReference>
<evidence type="ECO:0000256" key="8">
    <source>
        <dbReference type="SAM" id="SignalP"/>
    </source>
</evidence>
<name>A0A5C5YWR6_9BACT</name>
<dbReference type="SUPFAM" id="SSF53649">
    <property type="entry name" value="Alkaline phosphatase-like"/>
    <property type="match status" value="1"/>
</dbReference>
<dbReference type="OrthoDB" id="9762324at2"/>
<dbReference type="PANTHER" id="PTHR42693:SF42">
    <property type="entry name" value="ARYLSULFATASE G"/>
    <property type="match status" value="1"/>
</dbReference>
<dbReference type="EC" id="3.1.6.1" evidence="10"/>
<dbReference type="PANTHER" id="PTHR42693">
    <property type="entry name" value="ARYLSULFATASE FAMILY MEMBER"/>
    <property type="match status" value="1"/>
</dbReference>
<dbReference type="GO" id="GO:0004065">
    <property type="term" value="F:arylsulfatase activity"/>
    <property type="evidence" value="ECO:0007669"/>
    <property type="project" value="UniProtKB-EC"/>
</dbReference>
<feature type="coiled-coil region" evidence="7">
    <location>
        <begin position="467"/>
        <end position="504"/>
    </location>
</feature>
<dbReference type="InterPro" id="IPR024607">
    <property type="entry name" value="Sulfatase_CS"/>
</dbReference>
<dbReference type="RefSeq" id="WP_146394673.1">
    <property type="nucleotide sequence ID" value="NZ_SJPJ01000001.1"/>
</dbReference>
<organism evidence="10 11">
    <name type="scientific">Novipirellula herctigrandis</name>
    <dbReference type="NCBI Taxonomy" id="2527986"/>
    <lineage>
        <taxon>Bacteria</taxon>
        <taxon>Pseudomonadati</taxon>
        <taxon>Planctomycetota</taxon>
        <taxon>Planctomycetia</taxon>
        <taxon>Pirellulales</taxon>
        <taxon>Pirellulaceae</taxon>
        <taxon>Novipirellula</taxon>
    </lineage>
</organism>
<sequence length="505" mass="57179" precursor="true">MNQKSCPTISFLAAVVALTLLVPAATVCNAAEKPNIIFILADDQCWETLGCEGGEVQTPNLDALAKSGVRFTRAYNMGSYSGAVCLASRAMFNTGRTVWHCGSVNQQIGKWNSRNRDKSMPNPYPDTSTSWSKRMKSAGYTTYFAGKWHVPFFKTNEVFDVVGTERPGMPKDTQEGYLRPKDKNDKTWLPWDTSKGGFWEGGQHWSEVLRDEAIGFIDQAAEKKDEPFFMYLAFNAPHDPRQAPKSYVDRYPVDSIKVPENFLPKYPYQDEIKCGKALRDARLAPFPRTEYAIQVNRQEYYALITHLDDQLGIILNELKKRGMYENTYIFYTADHGLAVGHHGLMGKQNVYEHSLGAPLIVKGPSIEAGRTVDANVYIQDIVPTTMELAGLEVPKPEIEFESFLPIVEGESDKGRDLIYGGYLHVSRSIRKGDWKLIYYPDVPVYRLFNLKNDQNEMNDLADDPQYAGKIKELKQALTAEMERLDDTEIEKMRLKRDKASKKKAG</sequence>
<feature type="chain" id="PRO_5023118432" evidence="8">
    <location>
        <begin position="31"/>
        <end position="505"/>
    </location>
</feature>
<evidence type="ECO:0000313" key="11">
    <source>
        <dbReference type="Proteomes" id="UP000315010"/>
    </source>
</evidence>
<proteinExistence type="inferred from homology"/>
<keyword evidence="6" id="KW-0106">Calcium</keyword>
<keyword evidence="4 8" id="KW-0732">Signal</keyword>
<dbReference type="GO" id="GO:0046872">
    <property type="term" value="F:metal ion binding"/>
    <property type="evidence" value="ECO:0007669"/>
    <property type="project" value="UniProtKB-KW"/>
</dbReference>
<dbReference type="Pfam" id="PF00884">
    <property type="entry name" value="Sulfatase"/>
    <property type="match status" value="1"/>
</dbReference>
<dbReference type="EMBL" id="SJPJ01000001">
    <property type="protein sequence ID" value="TWT79455.1"/>
    <property type="molecule type" value="Genomic_DNA"/>
</dbReference>
<evidence type="ECO:0000256" key="1">
    <source>
        <dbReference type="ARBA" id="ARBA00001913"/>
    </source>
</evidence>